<organism evidence="2">
    <name type="scientific">Aphanomyces astaci</name>
    <name type="common">Crayfish plague agent</name>
    <dbReference type="NCBI Taxonomy" id="112090"/>
    <lineage>
        <taxon>Eukaryota</taxon>
        <taxon>Sar</taxon>
        <taxon>Stramenopiles</taxon>
        <taxon>Oomycota</taxon>
        <taxon>Saprolegniomycetes</taxon>
        <taxon>Saprolegniales</taxon>
        <taxon>Verrucalvaceae</taxon>
        <taxon>Aphanomyces</taxon>
    </lineage>
</organism>
<sequence>MEPKGGGSPTLRLPCRPFKMQMSPDGQHSPTRSSMIKHRPSESRRGSSAGFNHLKLTPDGVVTGSSDHLQKSPILLVAPAPPAATTPAPLMRIPVHTRPTPPSSFGPVKTQLTTAAVTGPQLPTEDPPQADYPSDPHCHPPRG</sequence>
<evidence type="ECO:0000256" key="1">
    <source>
        <dbReference type="SAM" id="MobiDB-lite"/>
    </source>
</evidence>
<dbReference type="RefSeq" id="XP_009825295.1">
    <property type="nucleotide sequence ID" value="XM_009826993.1"/>
</dbReference>
<reference evidence="2" key="1">
    <citation type="submission" date="2013-12" db="EMBL/GenBank/DDBJ databases">
        <title>The Genome Sequence of Aphanomyces astaci APO3.</title>
        <authorList>
            <consortium name="The Broad Institute Genomics Platform"/>
            <person name="Russ C."/>
            <person name="Tyler B."/>
            <person name="van West P."/>
            <person name="Dieguez-Uribeondo J."/>
            <person name="Young S.K."/>
            <person name="Zeng Q."/>
            <person name="Gargeya S."/>
            <person name="Fitzgerald M."/>
            <person name="Abouelleil A."/>
            <person name="Alvarado L."/>
            <person name="Chapman S.B."/>
            <person name="Gainer-Dewar J."/>
            <person name="Goldberg J."/>
            <person name="Griggs A."/>
            <person name="Gujja S."/>
            <person name="Hansen M."/>
            <person name="Howarth C."/>
            <person name="Imamovic A."/>
            <person name="Ireland A."/>
            <person name="Larimer J."/>
            <person name="McCowan C."/>
            <person name="Murphy C."/>
            <person name="Pearson M."/>
            <person name="Poon T.W."/>
            <person name="Priest M."/>
            <person name="Roberts A."/>
            <person name="Saif S."/>
            <person name="Shea T."/>
            <person name="Sykes S."/>
            <person name="Wortman J."/>
            <person name="Nusbaum C."/>
            <person name="Birren B."/>
        </authorList>
    </citation>
    <scope>NUCLEOTIDE SEQUENCE [LARGE SCALE GENOMIC DNA]</scope>
    <source>
        <strain evidence="2">APO3</strain>
    </source>
</reference>
<gene>
    <name evidence="2" type="ORF">H257_03076</name>
</gene>
<dbReference type="AlphaFoldDB" id="W4H043"/>
<feature type="region of interest" description="Disordered" evidence="1">
    <location>
        <begin position="86"/>
        <end position="143"/>
    </location>
</feature>
<accession>W4H043</accession>
<feature type="compositionally biased region" description="Basic and acidic residues" evidence="1">
    <location>
        <begin position="134"/>
        <end position="143"/>
    </location>
</feature>
<evidence type="ECO:0000313" key="2">
    <source>
        <dbReference type="EMBL" id="ETV85277.1"/>
    </source>
</evidence>
<dbReference type="GeneID" id="20805072"/>
<feature type="region of interest" description="Disordered" evidence="1">
    <location>
        <begin position="1"/>
        <end position="66"/>
    </location>
</feature>
<feature type="compositionally biased region" description="Polar residues" evidence="1">
    <location>
        <begin position="24"/>
        <end position="34"/>
    </location>
</feature>
<dbReference type="EMBL" id="KI913118">
    <property type="protein sequence ID" value="ETV85277.1"/>
    <property type="molecule type" value="Genomic_DNA"/>
</dbReference>
<dbReference type="VEuPathDB" id="FungiDB:H257_03076"/>
<protein>
    <submittedName>
        <fullName evidence="2">Uncharacterized protein</fullName>
    </submittedName>
</protein>
<name>W4H043_APHAT</name>
<proteinExistence type="predicted"/>